<gene>
    <name evidence="2" type="ORF">LIER_38190</name>
</gene>
<dbReference type="AlphaFoldDB" id="A0AAV3PWE4"/>
<dbReference type="Proteomes" id="UP001454036">
    <property type="component" value="Unassembled WGS sequence"/>
</dbReference>
<feature type="region of interest" description="Disordered" evidence="1">
    <location>
        <begin position="1"/>
        <end position="49"/>
    </location>
</feature>
<proteinExistence type="predicted"/>
<keyword evidence="3" id="KW-1185">Reference proteome</keyword>
<accession>A0AAV3PWE4</accession>
<sequence length="303" mass="35613">MLDDNTAANQSDDHNNPEMSDGNASRNQCEAPPNPQDVHEKMTLMSPQQPPRSLEFDKFMMSQFRIADCPPWVMQFYLHNPRLCPHVHPGKIQRRDPLCYTPEICPMIPNCEDYDECGFAHNIYEYCPHPKKFTRTRCYHGMNFKMYPCLFPHNSGQLFRDTAKPPLYPKPPPVPRPFFLYQTIFVCHHLLLFSYWMQCHHHHHQHFHQLRRDVAAFHQCPFHHWTTISGHYKATSSSTPILPLPDNFRLPPPAPIQLLDVVPPPPPPSTLQPAQTRCRRLPPLPFPRRRNDDELTYWDLFPE</sequence>
<evidence type="ECO:0000313" key="2">
    <source>
        <dbReference type="EMBL" id="GAA0155980.1"/>
    </source>
</evidence>
<organism evidence="2 3">
    <name type="scientific">Lithospermum erythrorhizon</name>
    <name type="common">Purple gromwell</name>
    <name type="synonym">Lithospermum officinale var. erythrorhizon</name>
    <dbReference type="NCBI Taxonomy" id="34254"/>
    <lineage>
        <taxon>Eukaryota</taxon>
        <taxon>Viridiplantae</taxon>
        <taxon>Streptophyta</taxon>
        <taxon>Embryophyta</taxon>
        <taxon>Tracheophyta</taxon>
        <taxon>Spermatophyta</taxon>
        <taxon>Magnoliopsida</taxon>
        <taxon>eudicotyledons</taxon>
        <taxon>Gunneridae</taxon>
        <taxon>Pentapetalae</taxon>
        <taxon>asterids</taxon>
        <taxon>lamiids</taxon>
        <taxon>Boraginales</taxon>
        <taxon>Boraginaceae</taxon>
        <taxon>Boraginoideae</taxon>
        <taxon>Lithospermeae</taxon>
        <taxon>Lithospermum</taxon>
    </lineage>
</organism>
<feature type="compositionally biased region" description="Polar residues" evidence="1">
    <location>
        <begin position="1"/>
        <end position="10"/>
    </location>
</feature>
<reference evidence="2 3" key="1">
    <citation type="submission" date="2024-01" db="EMBL/GenBank/DDBJ databases">
        <title>The complete chloroplast genome sequence of Lithospermum erythrorhizon: insights into the phylogenetic relationship among Boraginaceae species and the maternal lineages of purple gromwells.</title>
        <authorList>
            <person name="Okada T."/>
            <person name="Watanabe K."/>
        </authorList>
    </citation>
    <scope>NUCLEOTIDE SEQUENCE [LARGE SCALE GENOMIC DNA]</scope>
</reference>
<protein>
    <recommendedName>
        <fullName evidence="4">Zinc finger CCCH domain-containing protein 14</fullName>
    </recommendedName>
</protein>
<evidence type="ECO:0008006" key="4">
    <source>
        <dbReference type="Google" id="ProtNLM"/>
    </source>
</evidence>
<evidence type="ECO:0000256" key="1">
    <source>
        <dbReference type="SAM" id="MobiDB-lite"/>
    </source>
</evidence>
<name>A0AAV3PWE4_LITER</name>
<evidence type="ECO:0000313" key="3">
    <source>
        <dbReference type="Proteomes" id="UP001454036"/>
    </source>
</evidence>
<comment type="caution">
    <text evidence="2">The sequence shown here is derived from an EMBL/GenBank/DDBJ whole genome shotgun (WGS) entry which is preliminary data.</text>
</comment>
<dbReference type="EMBL" id="BAABME010019082">
    <property type="protein sequence ID" value="GAA0155980.1"/>
    <property type="molecule type" value="Genomic_DNA"/>
</dbReference>